<dbReference type="InterPro" id="IPR036390">
    <property type="entry name" value="WH_DNA-bd_sf"/>
</dbReference>
<dbReference type="InterPro" id="IPR000847">
    <property type="entry name" value="LysR_HTH_N"/>
</dbReference>
<keyword evidence="2" id="KW-0805">Transcription regulation</keyword>
<evidence type="ECO:0000259" key="5">
    <source>
        <dbReference type="PROSITE" id="PS50931"/>
    </source>
</evidence>
<name>A0A2N5DU34_9GAMM</name>
<dbReference type="SUPFAM" id="SSF53850">
    <property type="entry name" value="Periplasmic binding protein-like II"/>
    <property type="match status" value="1"/>
</dbReference>
<dbReference type="GO" id="GO:0003700">
    <property type="term" value="F:DNA-binding transcription factor activity"/>
    <property type="evidence" value="ECO:0007669"/>
    <property type="project" value="InterPro"/>
</dbReference>
<dbReference type="GO" id="GO:0000976">
    <property type="term" value="F:transcription cis-regulatory region binding"/>
    <property type="evidence" value="ECO:0007669"/>
    <property type="project" value="TreeGrafter"/>
</dbReference>
<keyword evidence="3" id="KW-0238">DNA-binding</keyword>
<comment type="similarity">
    <text evidence="1">Belongs to the LysR transcriptional regulatory family.</text>
</comment>
<dbReference type="PANTHER" id="PTHR30126">
    <property type="entry name" value="HTH-TYPE TRANSCRIPTIONAL REGULATOR"/>
    <property type="match status" value="1"/>
</dbReference>
<evidence type="ECO:0000256" key="2">
    <source>
        <dbReference type="ARBA" id="ARBA00023015"/>
    </source>
</evidence>
<dbReference type="PROSITE" id="PS50931">
    <property type="entry name" value="HTH_LYSR"/>
    <property type="match status" value="1"/>
</dbReference>
<dbReference type="InterPro" id="IPR036388">
    <property type="entry name" value="WH-like_DNA-bd_sf"/>
</dbReference>
<gene>
    <name evidence="6" type="ORF">CYR55_22355</name>
</gene>
<keyword evidence="7" id="KW-1185">Reference proteome</keyword>
<evidence type="ECO:0000313" key="7">
    <source>
        <dbReference type="Proteomes" id="UP000234240"/>
    </source>
</evidence>
<evidence type="ECO:0000256" key="3">
    <source>
        <dbReference type="ARBA" id="ARBA00023125"/>
    </source>
</evidence>
<dbReference type="Pfam" id="PF00126">
    <property type="entry name" value="HTH_1"/>
    <property type="match status" value="1"/>
</dbReference>
<organism evidence="6 7">
    <name type="scientific">Chimaeribacter californicus</name>
    <dbReference type="NCBI Taxonomy" id="2060067"/>
    <lineage>
        <taxon>Bacteria</taxon>
        <taxon>Pseudomonadati</taxon>
        <taxon>Pseudomonadota</taxon>
        <taxon>Gammaproteobacteria</taxon>
        <taxon>Enterobacterales</taxon>
        <taxon>Yersiniaceae</taxon>
        <taxon>Chimaeribacter</taxon>
    </lineage>
</organism>
<comment type="caution">
    <text evidence="6">The sequence shown here is derived from an EMBL/GenBank/DDBJ whole genome shotgun (WGS) entry which is preliminary data.</text>
</comment>
<keyword evidence="4" id="KW-0804">Transcription</keyword>
<reference evidence="6 7" key="1">
    <citation type="submission" date="2017-12" db="EMBL/GenBank/DDBJ databases">
        <title>Characterization of six clinical isolates of Enterochimera gen. nov., a novel genus of the Yersiniaciae family and the three species Enterochimera arupensis sp. nov., Enterochimera coloradensis sp. nov, and Enterochimera californica sp. nov.</title>
        <authorList>
            <person name="Rossi A."/>
            <person name="Fisher M."/>
        </authorList>
    </citation>
    <scope>NUCLEOTIDE SEQUENCE [LARGE SCALE GENOMIC DNA]</scope>
    <source>
        <strain evidence="7">2015-Iso6</strain>
    </source>
</reference>
<dbReference type="SUPFAM" id="SSF46785">
    <property type="entry name" value="Winged helix' DNA-binding domain"/>
    <property type="match status" value="1"/>
</dbReference>
<sequence length="291" mass="32693">MNKTTLEQWALLQSVIDHGSFANAAEAANRSQSSVSYNIALLQQRLGVDLLVPEGRRAVLTPAGAILLAQVRPLLRAFEYVEARAATLRTGRRARLDLLVDSIFPRARLFPILREFQQRHPLTQVHLTEVLNSEAEHAGERQADLMVLSRRQDMTGRGQWLMNIDFVAVAHTDHPLHQLPAPLSEEDLARYPLIRILDREAARDDTPATAEFWTFSTVEAAIEAVMYQVGYGWLPEERIAPQLADGSLKILPLSHGERRATPLHLIIRRDITPPDEEVATLAAMFRKDLPS</sequence>
<dbReference type="OrthoDB" id="6988449at2"/>
<protein>
    <submittedName>
        <fullName evidence="6">LysR family transcriptional regulator</fullName>
    </submittedName>
</protein>
<dbReference type="Gene3D" id="1.10.10.10">
    <property type="entry name" value="Winged helix-like DNA-binding domain superfamily/Winged helix DNA-binding domain"/>
    <property type="match status" value="1"/>
</dbReference>
<feature type="domain" description="HTH lysR-type" evidence="5">
    <location>
        <begin position="4"/>
        <end position="61"/>
    </location>
</feature>
<dbReference type="InterPro" id="IPR005119">
    <property type="entry name" value="LysR_subst-bd"/>
</dbReference>
<dbReference type="EMBL" id="PJZF01000037">
    <property type="protein sequence ID" value="PLR30264.1"/>
    <property type="molecule type" value="Genomic_DNA"/>
</dbReference>
<evidence type="ECO:0000256" key="4">
    <source>
        <dbReference type="ARBA" id="ARBA00023163"/>
    </source>
</evidence>
<accession>A0A2N5DU34</accession>
<evidence type="ECO:0000313" key="6">
    <source>
        <dbReference type="EMBL" id="PLR30264.1"/>
    </source>
</evidence>
<dbReference type="AlphaFoldDB" id="A0A2N5DU34"/>
<dbReference type="Pfam" id="PF03466">
    <property type="entry name" value="LysR_substrate"/>
    <property type="match status" value="1"/>
</dbReference>
<dbReference type="PANTHER" id="PTHR30126:SF88">
    <property type="entry name" value="TRANSCRIPTIONAL REGULATOR-RELATED"/>
    <property type="match status" value="1"/>
</dbReference>
<dbReference type="Proteomes" id="UP000234240">
    <property type="component" value="Unassembled WGS sequence"/>
</dbReference>
<dbReference type="Gene3D" id="3.40.190.290">
    <property type="match status" value="1"/>
</dbReference>
<proteinExistence type="inferred from homology"/>
<dbReference type="RefSeq" id="WP_101818519.1">
    <property type="nucleotide sequence ID" value="NZ_PJZF01000037.1"/>
</dbReference>
<evidence type="ECO:0000256" key="1">
    <source>
        <dbReference type="ARBA" id="ARBA00009437"/>
    </source>
</evidence>